<feature type="transmembrane region" description="Helical" evidence="24">
    <location>
        <begin position="148"/>
        <end position="170"/>
    </location>
</feature>
<evidence type="ECO:0000256" key="19">
    <source>
        <dbReference type="ARBA" id="ARBA00023026"/>
    </source>
</evidence>
<evidence type="ECO:0000256" key="9">
    <source>
        <dbReference type="ARBA" id="ARBA00022692"/>
    </source>
</evidence>
<dbReference type="CDD" id="cd00082">
    <property type="entry name" value="HisKA"/>
    <property type="match status" value="1"/>
</dbReference>
<dbReference type="PROSITE" id="PS50885">
    <property type="entry name" value="HAMP"/>
    <property type="match status" value="1"/>
</dbReference>
<dbReference type="InterPro" id="IPR036097">
    <property type="entry name" value="HisK_dim/P_sf"/>
</dbReference>
<dbReference type="Gene3D" id="1.10.287.130">
    <property type="match status" value="1"/>
</dbReference>
<keyword evidence="18" id="KW-0346">Stress response</keyword>
<dbReference type="PANTHER" id="PTHR44936:SF9">
    <property type="entry name" value="SENSOR PROTEIN CREC"/>
    <property type="match status" value="1"/>
</dbReference>
<dbReference type="InterPro" id="IPR003660">
    <property type="entry name" value="HAMP_dom"/>
</dbReference>
<keyword evidence="19" id="KW-0843">Virulence</keyword>
<dbReference type="Pfam" id="PF00512">
    <property type="entry name" value="HisKA"/>
    <property type="match status" value="1"/>
</dbReference>
<comment type="cofactor">
    <cofactor evidence="2">
        <name>Mn(2+)</name>
        <dbReference type="ChEBI" id="CHEBI:29035"/>
    </cofactor>
</comment>
<evidence type="ECO:0000256" key="11">
    <source>
        <dbReference type="ARBA" id="ARBA00022777"/>
    </source>
</evidence>
<keyword evidence="23" id="KW-0175">Coiled coil</keyword>
<evidence type="ECO:0000256" key="4">
    <source>
        <dbReference type="ARBA" id="ARBA00004651"/>
    </source>
</evidence>
<dbReference type="SUPFAM" id="SSF55874">
    <property type="entry name" value="ATPase domain of HSP90 chaperone/DNA topoisomerase II/histidine kinase"/>
    <property type="match status" value="1"/>
</dbReference>
<dbReference type="SMART" id="SM00387">
    <property type="entry name" value="HATPase_c"/>
    <property type="match status" value="1"/>
</dbReference>
<evidence type="ECO:0000256" key="14">
    <source>
        <dbReference type="ARBA" id="ARBA00022842"/>
    </source>
</evidence>
<evidence type="ECO:0000256" key="7">
    <source>
        <dbReference type="ARBA" id="ARBA00022553"/>
    </source>
</evidence>
<dbReference type="Gene3D" id="3.30.565.10">
    <property type="entry name" value="Histidine kinase-like ATPase, C-terminal domain"/>
    <property type="match status" value="1"/>
</dbReference>
<dbReference type="EC" id="2.7.13.3" evidence="5"/>
<comment type="subcellular location">
    <subcellularLocation>
        <location evidence="4">Cell membrane</location>
        <topology evidence="4">Multi-pass membrane protein</topology>
    </subcellularLocation>
</comment>
<feature type="coiled-coil region" evidence="23">
    <location>
        <begin position="264"/>
        <end position="291"/>
    </location>
</feature>
<evidence type="ECO:0000256" key="17">
    <source>
        <dbReference type="ARBA" id="ARBA00023012"/>
    </source>
</evidence>
<evidence type="ECO:0000256" key="5">
    <source>
        <dbReference type="ARBA" id="ARBA00012438"/>
    </source>
</evidence>
<feature type="coiled-coil region" evidence="23">
    <location>
        <begin position="212"/>
        <end position="239"/>
    </location>
</feature>
<feature type="transmembrane region" description="Helical" evidence="24">
    <location>
        <begin position="5"/>
        <end position="28"/>
    </location>
</feature>
<reference evidence="27 28" key="1">
    <citation type="submission" date="2018-05" db="EMBL/GenBank/DDBJ databases">
        <title>Nocardioides silvaticus genome.</title>
        <authorList>
            <person name="Li C."/>
            <person name="Wang G."/>
        </authorList>
    </citation>
    <scope>NUCLEOTIDE SEQUENCE [LARGE SCALE GENOMIC DNA]</scope>
    <source>
        <strain evidence="27 28">CCTCC AB 2018079</strain>
    </source>
</reference>
<evidence type="ECO:0000256" key="1">
    <source>
        <dbReference type="ARBA" id="ARBA00000085"/>
    </source>
</evidence>
<accession>A0A316TET3</accession>
<evidence type="ECO:0000256" key="12">
    <source>
        <dbReference type="ARBA" id="ARBA00022801"/>
    </source>
</evidence>
<dbReference type="EMBL" id="QGDD01000004">
    <property type="protein sequence ID" value="PWN03013.1"/>
    <property type="molecule type" value="Genomic_DNA"/>
</dbReference>
<dbReference type="InterPro" id="IPR036890">
    <property type="entry name" value="HATPase_C_sf"/>
</dbReference>
<dbReference type="PRINTS" id="PR00344">
    <property type="entry name" value="BCTRLSENSOR"/>
</dbReference>
<name>A0A316TET3_9ACTN</name>
<evidence type="ECO:0000256" key="8">
    <source>
        <dbReference type="ARBA" id="ARBA00022679"/>
    </source>
</evidence>
<dbReference type="GO" id="GO:0000155">
    <property type="term" value="F:phosphorelay sensor kinase activity"/>
    <property type="evidence" value="ECO:0007669"/>
    <property type="project" value="InterPro"/>
</dbReference>
<evidence type="ECO:0000256" key="23">
    <source>
        <dbReference type="SAM" id="Coils"/>
    </source>
</evidence>
<dbReference type="AlphaFoldDB" id="A0A316TET3"/>
<dbReference type="OrthoDB" id="3206505at2"/>
<gene>
    <name evidence="27" type="ORF">DJ010_11615</name>
</gene>
<organism evidence="27 28">
    <name type="scientific">Nocardioides silvaticus</name>
    <dbReference type="NCBI Taxonomy" id="2201891"/>
    <lineage>
        <taxon>Bacteria</taxon>
        <taxon>Bacillati</taxon>
        <taxon>Actinomycetota</taxon>
        <taxon>Actinomycetes</taxon>
        <taxon>Propionibacteriales</taxon>
        <taxon>Nocardioidaceae</taxon>
        <taxon>Nocardioides</taxon>
    </lineage>
</organism>
<evidence type="ECO:0000256" key="15">
    <source>
        <dbReference type="ARBA" id="ARBA00022912"/>
    </source>
</evidence>
<keyword evidence="14" id="KW-0460">Magnesium</keyword>
<evidence type="ECO:0000313" key="28">
    <source>
        <dbReference type="Proteomes" id="UP000245507"/>
    </source>
</evidence>
<dbReference type="Pfam" id="PF02518">
    <property type="entry name" value="HATPase_c"/>
    <property type="match status" value="1"/>
</dbReference>
<evidence type="ECO:0000256" key="13">
    <source>
        <dbReference type="ARBA" id="ARBA00022840"/>
    </source>
</evidence>
<evidence type="ECO:0000259" key="25">
    <source>
        <dbReference type="PROSITE" id="PS50109"/>
    </source>
</evidence>
<evidence type="ECO:0000256" key="10">
    <source>
        <dbReference type="ARBA" id="ARBA00022741"/>
    </source>
</evidence>
<dbReference type="InterPro" id="IPR005467">
    <property type="entry name" value="His_kinase_dom"/>
</dbReference>
<dbReference type="PROSITE" id="PS50109">
    <property type="entry name" value="HIS_KIN"/>
    <property type="match status" value="1"/>
</dbReference>
<keyword evidence="24" id="KW-0472">Membrane</keyword>
<keyword evidence="28" id="KW-1185">Reference proteome</keyword>
<comment type="catalytic activity">
    <reaction evidence="1">
        <text>ATP + protein L-histidine = ADP + protein N-phospho-L-histidine.</text>
        <dbReference type="EC" id="2.7.13.3"/>
    </reaction>
</comment>
<dbReference type="InterPro" id="IPR003661">
    <property type="entry name" value="HisK_dim/P_dom"/>
</dbReference>
<dbReference type="Pfam" id="PF00672">
    <property type="entry name" value="HAMP"/>
    <property type="match status" value="1"/>
</dbReference>
<keyword evidence="15" id="KW-0904">Protein phosphatase</keyword>
<dbReference type="SUPFAM" id="SSF47384">
    <property type="entry name" value="Homodimeric domain of signal transducing histidine kinase"/>
    <property type="match status" value="1"/>
</dbReference>
<keyword evidence="20" id="KW-0464">Manganese</keyword>
<evidence type="ECO:0000256" key="2">
    <source>
        <dbReference type="ARBA" id="ARBA00001936"/>
    </source>
</evidence>
<evidence type="ECO:0000256" key="6">
    <source>
        <dbReference type="ARBA" id="ARBA00022475"/>
    </source>
</evidence>
<keyword evidence="10" id="KW-0547">Nucleotide-binding</keyword>
<keyword evidence="11 27" id="KW-0418">Kinase</keyword>
<keyword evidence="7" id="KW-0597">Phosphoprotein</keyword>
<dbReference type="SMART" id="SM00388">
    <property type="entry name" value="HisKA"/>
    <property type="match status" value="1"/>
</dbReference>
<dbReference type="InterPro" id="IPR004358">
    <property type="entry name" value="Sig_transdc_His_kin-like_C"/>
</dbReference>
<keyword evidence="12" id="KW-0378">Hydrolase</keyword>
<evidence type="ECO:0000256" key="22">
    <source>
        <dbReference type="ARBA" id="ARBA00041776"/>
    </source>
</evidence>
<evidence type="ECO:0000256" key="3">
    <source>
        <dbReference type="ARBA" id="ARBA00001946"/>
    </source>
</evidence>
<sequence>MRRSLIVTVAAAVGIVLLAMMVPMAFLMSDYALEDRLTKAALEVQATETVVARQDAGSVAFYLDKINDGEDGITTTVLYPGDVADIGPDQGEDDRVAQVRSTGVARVDDVDDGTQLLVPVSRGGSTPAEESTAVIRVVVERPGVDSELFGGLAVLLLLGLALVVGSLLVADRLGRGFVEPIRAVAAHAGRLGAAGESVTDVEPVAVTGPAEVRELATALNRLVARIQTLLAREREANADISHRLRTPVTALRLRADSLADADERQRLSADLDDLQATIDAIIREARRSEREGLVASTDAVAVVRERVEYWRLLAEEQERDLTADLPPTPLPVRASAEDLAALVDVLLDNVFTHAPAPAAARVTVTARAEGGARIRVEDAGPGFPEGIGSPGRGVSGAGSTGLGLAIVEQTATSSGGGLLVDGSPLGGARVTVDLGVA</sequence>
<feature type="domain" description="HAMP" evidence="26">
    <location>
        <begin position="175"/>
        <end position="231"/>
    </location>
</feature>
<proteinExistence type="predicted"/>
<comment type="caution">
    <text evidence="27">The sequence shown here is derived from an EMBL/GenBank/DDBJ whole genome shotgun (WGS) entry which is preliminary data.</text>
</comment>
<keyword evidence="16 24" id="KW-1133">Transmembrane helix</keyword>
<dbReference type="Proteomes" id="UP000245507">
    <property type="component" value="Unassembled WGS sequence"/>
</dbReference>
<dbReference type="GO" id="GO:0005524">
    <property type="term" value="F:ATP binding"/>
    <property type="evidence" value="ECO:0007669"/>
    <property type="project" value="UniProtKB-KW"/>
</dbReference>
<evidence type="ECO:0000256" key="24">
    <source>
        <dbReference type="SAM" id="Phobius"/>
    </source>
</evidence>
<keyword evidence="9 24" id="KW-0812">Transmembrane</keyword>
<keyword evidence="8" id="KW-0808">Transferase</keyword>
<evidence type="ECO:0000256" key="20">
    <source>
        <dbReference type="ARBA" id="ARBA00023211"/>
    </source>
</evidence>
<dbReference type="InterPro" id="IPR050980">
    <property type="entry name" value="2C_sensor_his_kinase"/>
</dbReference>
<keyword evidence="17" id="KW-0902">Two-component regulatory system</keyword>
<keyword evidence="6" id="KW-1003">Cell membrane</keyword>
<dbReference type="GO" id="GO:0005886">
    <property type="term" value="C:plasma membrane"/>
    <property type="evidence" value="ECO:0007669"/>
    <property type="project" value="UniProtKB-SubCell"/>
</dbReference>
<keyword evidence="13" id="KW-0067">ATP-binding</keyword>
<protein>
    <recommendedName>
        <fullName evidence="21">Signal transduction histidine-protein kinase/phosphatase MprB</fullName>
        <ecNumber evidence="5">2.7.13.3</ecNumber>
    </recommendedName>
    <alternativeName>
        <fullName evidence="22">Mycobacterial persistence regulator B</fullName>
    </alternativeName>
</protein>
<evidence type="ECO:0000259" key="26">
    <source>
        <dbReference type="PROSITE" id="PS50885"/>
    </source>
</evidence>
<dbReference type="RefSeq" id="WP_109693815.1">
    <property type="nucleotide sequence ID" value="NZ_QGDD01000004.1"/>
</dbReference>
<dbReference type="PANTHER" id="PTHR44936">
    <property type="entry name" value="SENSOR PROTEIN CREC"/>
    <property type="match status" value="1"/>
</dbReference>
<evidence type="ECO:0000256" key="16">
    <source>
        <dbReference type="ARBA" id="ARBA00022989"/>
    </source>
</evidence>
<evidence type="ECO:0000313" key="27">
    <source>
        <dbReference type="EMBL" id="PWN03013.1"/>
    </source>
</evidence>
<dbReference type="SMART" id="SM00304">
    <property type="entry name" value="HAMP"/>
    <property type="match status" value="2"/>
</dbReference>
<dbReference type="GO" id="GO:0004721">
    <property type="term" value="F:phosphoprotein phosphatase activity"/>
    <property type="evidence" value="ECO:0007669"/>
    <property type="project" value="UniProtKB-KW"/>
</dbReference>
<evidence type="ECO:0000256" key="18">
    <source>
        <dbReference type="ARBA" id="ARBA00023016"/>
    </source>
</evidence>
<feature type="domain" description="Histidine kinase" evidence="25">
    <location>
        <begin position="239"/>
        <end position="437"/>
    </location>
</feature>
<evidence type="ECO:0000256" key="21">
    <source>
        <dbReference type="ARBA" id="ARBA00040454"/>
    </source>
</evidence>
<dbReference type="InterPro" id="IPR003594">
    <property type="entry name" value="HATPase_dom"/>
</dbReference>
<comment type="cofactor">
    <cofactor evidence="3">
        <name>Mg(2+)</name>
        <dbReference type="ChEBI" id="CHEBI:18420"/>
    </cofactor>
</comment>